<evidence type="ECO:0000259" key="2">
    <source>
        <dbReference type="Pfam" id="PF14321"/>
    </source>
</evidence>
<dbReference type="EMBL" id="CP110226">
    <property type="protein sequence ID" value="UZD21581.1"/>
    <property type="molecule type" value="Genomic_DNA"/>
</dbReference>
<evidence type="ECO:0000313" key="3">
    <source>
        <dbReference type="EMBL" id="UZD21581.1"/>
    </source>
</evidence>
<dbReference type="InterPro" id="IPR025491">
    <property type="entry name" value="DUF4382"/>
</dbReference>
<keyword evidence="1" id="KW-0732">Signal</keyword>
<dbReference type="Proteomes" id="UP001163156">
    <property type="component" value="Chromosome"/>
</dbReference>
<feature type="domain" description="DUF4382" evidence="2">
    <location>
        <begin position="29"/>
        <end position="172"/>
    </location>
</feature>
<sequence>MKKLTFYLLPFLIVLGLSACRDSDSSPRALVNMILVDSPAQWDSVFVEINGVDVEMIVEGRESDFETFFLEYKSGNKRIKISELVGGNALLLGRDELPIGRITKTTVLLGENHTMFIGSKKYVLDLAPDAENEVELETSIDIESGVAYDLLLDMDLEKSIIQNAETSYSLMPTFSLVPGIGSIELSGSLKPTTLYPAIFLRTENDTFSTHINTTGRYTFRVPMDQYEVYMDPKNEAYQDTTFTLDLSADMDSVLNEITFKPKP</sequence>
<accession>A0ABY6MGZ6</accession>
<evidence type="ECO:0000313" key="4">
    <source>
        <dbReference type="Proteomes" id="UP001163156"/>
    </source>
</evidence>
<dbReference type="Pfam" id="PF14321">
    <property type="entry name" value="DUF4382"/>
    <property type="match status" value="1"/>
</dbReference>
<gene>
    <name evidence="3" type="ORF">OM944_13015</name>
</gene>
<keyword evidence="4" id="KW-1185">Reference proteome</keyword>
<evidence type="ECO:0000256" key="1">
    <source>
        <dbReference type="SAM" id="SignalP"/>
    </source>
</evidence>
<name>A0ABY6MGZ6_9BACT</name>
<dbReference type="PROSITE" id="PS51257">
    <property type="entry name" value="PROKAR_LIPOPROTEIN"/>
    <property type="match status" value="1"/>
</dbReference>
<dbReference type="RefSeq" id="WP_264808053.1">
    <property type="nucleotide sequence ID" value="NZ_CP110226.1"/>
</dbReference>
<feature type="chain" id="PRO_5046761863" evidence="1">
    <location>
        <begin position="20"/>
        <end position="263"/>
    </location>
</feature>
<organism evidence="3 4">
    <name type="scientific">Algoriphagus halophytocola</name>
    <dbReference type="NCBI Taxonomy" id="2991499"/>
    <lineage>
        <taxon>Bacteria</taxon>
        <taxon>Pseudomonadati</taxon>
        <taxon>Bacteroidota</taxon>
        <taxon>Cytophagia</taxon>
        <taxon>Cytophagales</taxon>
        <taxon>Cyclobacteriaceae</taxon>
        <taxon>Algoriphagus</taxon>
    </lineage>
</organism>
<protein>
    <submittedName>
        <fullName evidence="3">DUF4382 domain-containing protein</fullName>
    </submittedName>
</protein>
<proteinExistence type="predicted"/>
<reference evidence="3" key="1">
    <citation type="submission" date="2022-10" db="EMBL/GenBank/DDBJ databases">
        <title>Algoriphagus sp. a novel bacteria isolate from halophytes salicornia europaea.</title>
        <authorList>
            <person name="Peng Y."/>
            <person name="Jiang L."/>
            <person name="Lee J."/>
        </authorList>
    </citation>
    <scope>NUCLEOTIDE SEQUENCE</scope>
    <source>
        <strain evidence="3">TR-M5</strain>
    </source>
</reference>
<feature type="signal peptide" evidence="1">
    <location>
        <begin position="1"/>
        <end position="19"/>
    </location>
</feature>